<feature type="domain" description="FtsX extracellular" evidence="13">
    <location>
        <begin position="59"/>
        <end position="155"/>
    </location>
</feature>
<keyword evidence="4 10" id="KW-1003">Cell membrane</keyword>
<gene>
    <name evidence="14" type="ORF">C823_03412</name>
</gene>
<dbReference type="InterPro" id="IPR040690">
    <property type="entry name" value="FtsX_ECD"/>
</dbReference>
<keyword evidence="7 11" id="KW-1133">Transmembrane helix</keyword>
<evidence type="ECO:0000259" key="13">
    <source>
        <dbReference type="Pfam" id="PF18075"/>
    </source>
</evidence>
<feature type="transmembrane region" description="Helical" evidence="11">
    <location>
        <begin position="21"/>
        <end position="45"/>
    </location>
</feature>
<dbReference type="AlphaFoldDB" id="N2ACG0"/>
<dbReference type="OrthoDB" id="9812531at2"/>
<evidence type="ECO:0000256" key="1">
    <source>
        <dbReference type="ARBA" id="ARBA00004651"/>
    </source>
</evidence>
<evidence type="ECO:0000256" key="3">
    <source>
        <dbReference type="ARBA" id="ARBA00021907"/>
    </source>
</evidence>
<keyword evidence="8 10" id="KW-0472">Membrane</keyword>
<reference evidence="14 15" key="1">
    <citation type="journal article" date="2014" name="Genome Announc.">
        <title>Draft genome sequences of the altered schaedler flora, a defined bacterial community from gnotobiotic mice.</title>
        <authorList>
            <person name="Wannemuehler M.J."/>
            <person name="Overstreet A.M."/>
            <person name="Ward D.V."/>
            <person name="Phillips G.J."/>
        </authorList>
    </citation>
    <scope>NUCLEOTIDE SEQUENCE [LARGE SCALE GENOMIC DNA]</scope>
    <source>
        <strain evidence="14 15">ASF492</strain>
    </source>
</reference>
<keyword evidence="6 11" id="KW-0812">Transmembrane</keyword>
<dbReference type="EMBL" id="AQFT01000100">
    <property type="protein sequence ID" value="EMZ24148.1"/>
    <property type="molecule type" value="Genomic_DNA"/>
</dbReference>
<dbReference type="eggNOG" id="COG2177">
    <property type="taxonomic scope" value="Bacteria"/>
</dbReference>
<evidence type="ECO:0000256" key="6">
    <source>
        <dbReference type="ARBA" id="ARBA00022692"/>
    </source>
</evidence>
<dbReference type="PANTHER" id="PTHR47755:SF1">
    <property type="entry name" value="CELL DIVISION PROTEIN FTSX"/>
    <property type="match status" value="1"/>
</dbReference>
<comment type="function">
    <text evidence="10">Part of the ABC transporter FtsEX involved in asymmetric cellular division facilitating the initiation of sporulation.</text>
</comment>
<evidence type="ECO:0000256" key="5">
    <source>
        <dbReference type="ARBA" id="ARBA00022618"/>
    </source>
</evidence>
<feature type="transmembrane region" description="Helical" evidence="11">
    <location>
        <begin position="171"/>
        <end position="201"/>
    </location>
</feature>
<accession>N2ACG0</accession>
<dbReference type="InterPro" id="IPR004513">
    <property type="entry name" value="FtsX"/>
</dbReference>
<name>N2ACG0_9FIRM</name>
<protein>
    <recommendedName>
        <fullName evidence="3 10">Cell division protein FtsX</fullName>
    </recommendedName>
</protein>
<sequence>MKISGFFYSLKQGLINIWRNKLFSSASIATMTACIFLFGIFYSIVANFQSMVQNVEEGVAITVFFEEDVSEEQMQAIGQAIQKAPGVLDKNYVSADEAWEEFKLIYFEGDEEAADTFGKDNPLEKLSSYEVYLRDVSEQQDLVKYLESLAGVREVKQSESLANMLEDFNRLVGYVSMGIISILFAVAIFLISNTVSVGIAVRREEIAIMKLIGAADYFVKAPFYVEGIMIGLIGSILPMAFLYSIYERMIDFVAEKFSFLNNLMTFLSVEEVFQTLAPVAVILGIGIGFVGSGLTIRKHLKV</sequence>
<dbReference type="Proteomes" id="UP000012589">
    <property type="component" value="Unassembled WGS sequence"/>
</dbReference>
<evidence type="ECO:0000256" key="8">
    <source>
        <dbReference type="ARBA" id="ARBA00023136"/>
    </source>
</evidence>
<dbReference type="GO" id="GO:0051301">
    <property type="term" value="P:cell division"/>
    <property type="evidence" value="ECO:0007669"/>
    <property type="project" value="UniProtKB-KW"/>
</dbReference>
<dbReference type="PATRIC" id="fig|1235802.3.peg.3606"/>
<dbReference type="STRING" id="1235802.C823_03412"/>
<comment type="similarity">
    <text evidence="2 10">Belongs to the ABC-4 integral membrane protein family. FtsX subfamily.</text>
</comment>
<feature type="domain" description="ABC3 transporter permease C-terminal" evidence="12">
    <location>
        <begin position="179"/>
        <end position="292"/>
    </location>
</feature>
<dbReference type="Gene3D" id="3.30.70.3040">
    <property type="match status" value="1"/>
</dbReference>
<dbReference type="PANTHER" id="PTHR47755">
    <property type="entry name" value="CELL DIVISION PROTEIN FTSX"/>
    <property type="match status" value="1"/>
</dbReference>
<evidence type="ECO:0000256" key="7">
    <source>
        <dbReference type="ARBA" id="ARBA00022989"/>
    </source>
</evidence>
<dbReference type="HOGENOM" id="CLU_073546_2_0_9"/>
<evidence type="ECO:0000313" key="15">
    <source>
        <dbReference type="Proteomes" id="UP000012589"/>
    </source>
</evidence>
<keyword evidence="5 10" id="KW-0132">Cell division</keyword>
<proteinExistence type="inferred from homology"/>
<keyword evidence="9 10" id="KW-0131">Cell cycle</keyword>
<evidence type="ECO:0000256" key="4">
    <source>
        <dbReference type="ARBA" id="ARBA00022475"/>
    </source>
</evidence>
<feature type="transmembrane region" description="Helical" evidence="11">
    <location>
        <begin position="272"/>
        <end position="296"/>
    </location>
</feature>
<comment type="subcellular location">
    <subcellularLocation>
        <location evidence="1">Cell membrane</location>
        <topology evidence="1">Multi-pass membrane protein</topology>
    </subcellularLocation>
</comment>
<dbReference type="Pfam" id="PF02687">
    <property type="entry name" value="FtsX"/>
    <property type="match status" value="1"/>
</dbReference>
<feature type="transmembrane region" description="Helical" evidence="11">
    <location>
        <begin position="222"/>
        <end position="246"/>
    </location>
</feature>
<evidence type="ECO:0000256" key="9">
    <source>
        <dbReference type="ARBA" id="ARBA00023306"/>
    </source>
</evidence>
<keyword evidence="15" id="KW-1185">Reference proteome</keyword>
<evidence type="ECO:0000256" key="2">
    <source>
        <dbReference type="ARBA" id="ARBA00007379"/>
    </source>
</evidence>
<comment type="caution">
    <text evidence="14">The sequence shown here is derived from an EMBL/GenBank/DDBJ whole genome shotgun (WGS) entry which is preliminary data.</text>
</comment>
<evidence type="ECO:0000256" key="11">
    <source>
        <dbReference type="SAM" id="Phobius"/>
    </source>
</evidence>
<dbReference type="InterPro" id="IPR003838">
    <property type="entry name" value="ABC3_permease_C"/>
</dbReference>
<dbReference type="PROSITE" id="PS51257">
    <property type="entry name" value="PROKAR_LIPOPROTEIN"/>
    <property type="match status" value="1"/>
</dbReference>
<organism evidence="14 15">
    <name type="scientific">Eubacterium plexicaudatum ASF492</name>
    <dbReference type="NCBI Taxonomy" id="1235802"/>
    <lineage>
        <taxon>Bacteria</taxon>
        <taxon>Bacillati</taxon>
        <taxon>Bacillota</taxon>
        <taxon>Clostridia</taxon>
        <taxon>Eubacteriales</taxon>
        <taxon>Eubacteriaceae</taxon>
        <taxon>Eubacterium</taxon>
    </lineage>
</organism>
<dbReference type="InterPro" id="IPR058204">
    <property type="entry name" value="FtsX_firmicutes-type"/>
</dbReference>
<evidence type="ECO:0000313" key="14">
    <source>
        <dbReference type="EMBL" id="EMZ24148.1"/>
    </source>
</evidence>
<evidence type="ECO:0000259" key="12">
    <source>
        <dbReference type="Pfam" id="PF02687"/>
    </source>
</evidence>
<evidence type="ECO:0000256" key="10">
    <source>
        <dbReference type="PIRNR" id="PIRNR003097"/>
    </source>
</evidence>
<dbReference type="PIRSF" id="PIRSF003097">
    <property type="entry name" value="FtsX"/>
    <property type="match status" value="1"/>
</dbReference>
<dbReference type="Pfam" id="PF18075">
    <property type="entry name" value="FtsX_ECD"/>
    <property type="match status" value="1"/>
</dbReference>
<dbReference type="NCBIfam" id="NF038347">
    <property type="entry name" value="FtsX_Gpos"/>
    <property type="match status" value="1"/>
</dbReference>
<dbReference type="GO" id="GO:0005886">
    <property type="term" value="C:plasma membrane"/>
    <property type="evidence" value="ECO:0007669"/>
    <property type="project" value="UniProtKB-SubCell"/>
</dbReference>